<keyword evidence="4 9" id="KW-0808">Transferase</keyword>
<protein>
    <recommendedName>
        <fullName evidence="9">Apolipoprotein N-acyltransferase</fullName>
        <shortName evidence="9">ALP N-acyltransferase</shortName>
        <ecNumber evidence="9">2.3.1.269</ecNumber>
    </recommendedName>
</protein>
<dbReference type="PANTHER" id="PTHR38686:SF1">
    <property type="entry name" value="APOLIPOPROTEIN N-ACYLTRANSFERASE"/>
    <property type="match status" value="1"/>
</dbReference>
<feature type="transmembrane region" description="Helical" evidence="9">
    <location>
        <begin position="204"/>
        <end position="226"/>
    </location>
</feature>
<proteinExistence type="inferred from homology"/>
<evidence type="ECO:0000256" key="4">
    <source>
        <dbReference type="ARBA" id="ARBA00022679"/>
    </source>
</evidence>
<dbReference type="Pfam" id="PF20154">
    <property type="entry name" value="LNT_N"/>
    <property type="match status" value="1"/>
</dbReference>
<feature type="transmembrane region" description="Helical" evidence="9">
    <location>
        <begin position="119"/>
        <end position="143"/>
    </location>
</feature>
<gene>
    <name evidence="9 11" type="primary">lnt</name>
    <name evidence="11" type="ORF">KPS_000675</name>
</gene>
<evidence type="ECO:0000256" key="7">
    <source>
        <dbReference type="ARBA" id="ARBA00023136"/>
    </source>
</evidence>
<evidence type="ECO:0000256" key="8">
    <source>
        <dbReference type="ARBA" id="ARBA00023315"/>
    </source>
</evidence>
<feature type="domain" description="CN hydrolase" evidence="10">
    <location>
        <begin position="242"/>
        <end position="492"/>
    </location>
</feature>
<dbReference type="InterPro" id="IPR004563">
    <property type="entry name" value="Apolipo_AcylTrfase"/>
</dbReference>
<accession>A0ABY9R2Z5</accession>
<feature type="transmembrane region" description="Helical" evidence="9">
    <location>
        <begin position="52"/>
        <end position="70"/>
    </location>
</feature>
<feature type="transmembrane region" description="Helical" evidence="9">
    <location>
        <begin position="163"/>
        <end position="183"/>
    </location>
</feature>
<dbReference type="InterPro" id="IPR045378">
    <property type="entry name" value="LNT_N"/>
</dbReference>
<sequence length="522" mass="55911">MRNTLCILLGAAGLWLGFPNPLAQLPLLALAYPLALLLLGLGASGRWPAFRLGWLTGIVGASACLYWLALPVHEYGQLPWVLAVPCAVAIGAYVGLYGGLFCLLVYLTRDRLGAFRRGLFLGCAWLLLEVLRGVFLTGFPWLALSAAFAPWPVAIQGAALVGAYGLSGLLVAVVCWTMGAIAPECGPRCPGVRRSVSPSSLAQTLACALGASLVAFGLVGHGAYILSRGLPKDGESFRVALVQGNIDQDQKWETAFQRSTVDRYLALSKDAVTAGHPDLIVWPETAMPFYFQEHKEFGPAIRAFAAASRTPVLVGTPGYVNAPVKRGFLLYNRAMLVDENGGDAGHYDKEHLVPFGEYAPPGLDMPFLETLMQGVGDFTPGTAVAPLRLGNLALGILICYETIFPELAQQRVADGASVLVNISNDAWFGTTSAPEQHLQLSVLRAVEQGRYVLRGTNTGISAIIDPHGRIAERGGLFRAEVIGGMATARTETTVFHRVQHLVWPVAPGLAVLALLWPARRRP</sequence>
<feature type="transmembrane region" description="Helical" evidence="9">
    <location>
        <begin position="82"/>
        <end position="107"/>
    </location>
</feature>
<evidence type="ECO:0000313" key="11">
    <source>
        <dbReference type="EMBL" id="WMW66125.1"/>
    </source>
</evidence>
<dbReference type="InterPro" id="IPR036526">
    <property type="entry name" value="C-N_Hydrolase_sf"/>
</dbReference>
<dbReference type="Proteomes" id="UP001180616">
    <property type="component" value="Chromosome"/>
</dbReference>
<dbReference type="Pfam" id="PF00795">
    <property type="entry name" value="CN_hydrolase"/>
    <property type="match status" value="1"/>
</dbReference>
<evidence type="ECO:0000256" key="6">
    <source>
        <dbReference type="ARBA" id="ARBA00022989"/>
    </source>
</evidence>
<comment type="catalytic activity">
    <reaction evidence="9">
        <text>N-terminal S-1,2-diacyl-sn-glyceryl-L-cysteinyl-[lipoprotein] + a glycerophospholipid = N-acyl-S-1,2-diacyl-sn-glyceryl-L-cysteinyl-[lipoprotein] + a 2-acyl-sn-glycero-3-phospholipid + H(+)</text>
        <dbReference type="Rhea" id="RHEA:48228"/>
        <dbReference type="Rhea" id="RHEA-COMP:14681"/>
        <dbReference type="Rhea" id="RHEA-COMP:14684"/>
        <dbReference type="ChEBI" id="CHEBI:15378"/>
        <dbReference type="ChEBI" id="CHEBI:136912"/>
        <dbReference type="ChEBI" id="CHEBI:140656"/>
        <dbReference type="ChEBI" id="CHEBI:140657"/>
        <dbReference type="ChEBI" id="CHEBI:140660"/>
        <dbReference type="EC" id="2.3.1.269"/>
    </reaction>
</comment>
<comment type="pathway">
    <text evidence="9">Protein modification; lipoprotein biosynthesis (N-acyl transfer).</text>
</comment>
<dbReference type="PROSITE" id="PS50263">
    <property type="entry name" value="CN_HYDROLASE"/>
    <property type="match status" value="1"/>
</dbReference>
<dbReference type="InterPro" id="IPR003010">
    <property type="entry name" value="C-N_Hydrolase"/>
</dbReference>
<dbReference type="RefSeq" id="WP_309542035.1">
    <property type="nucleotide sequence ID" value="NZ_CP133659.1"/>
</dbReference>
<evidence type="ECO:0000256" key="1">
    <source>
        <dbReference type="ARBA" id="ARBA00004651"/>
    </source>
</evidence>
<keyword evidence="7 9" id="KW-0472">Membrane</keyword>
<dbReference type="CDD" id="cd07571">
    <property type="entry name" value="ALP_N-acyl_transferase"/>
    <property type="match status" value="1"/>
</dbReference>
<dbReference type="HAMAP" id="MF_01148">
    <property type="entry name" value="Lnt"/>
    <property type="match status" value="1"/>
</dbReference>
<keyword evidence="3 9" id="KW-1003">Cell membrane</keyword>
<dbReference type="SUPFAM" id="SSF56317">
    <property type="entry name" value="Carbon-nitrogen hydrolase"/>
    <property type="match status" value="1"/>
</dbReference>
<keyword evidence="8 9" id="KW-0012">Acyltransferase</keyword>
<evidence type="ECO:0000313" key="12">
    <source>
        <dbReference type="Proteomes" id="UP001180616"/>
    </source>
</evidence>
<evidence type="ECO:0000256" key="2">
    <source>
        <dbReference type="ARBA" id="ARBA00010065"/>
    </source>
</evidence>
<comment type="function">
    <text evidence="9">Catalyzes the phospholipid dependent N-acylation of the N-terminal cysteine of apolipoprotein, the last step in lipoprotein maturation.</text>
</comment>
<evidence type="ECO:0000256" key="3">
    <source>
        <dbReference type="ARBA" id="ARBA00022475"/>
    </source>
</evidence>
<reference evidence="11" key="1">
    <citation type="submission" date="2023-09" db="EMBL/GenBank/DDBJ databases">
        <authorList>
            <consortium name="CW5 consortium"/>
            <person name="Lu C.-W."/>
        </authorList>
    </citation>
    <scope>NUCLEOTIDE SEQUENCE</scope>
    <source>
        <strain evidence="11">KPS</strain>
    </source>
</reference>
<dbReference type="EMBL" id="CP133659">
    <property type="protein sequence ID" value="WMW66125.1"/>
    <property type="molecule type" value="Genomic_DNA"/>
</dbReference>
<dbReference type="Gene3D" id="3.60.110.10">
    <property type="entry name" value="Carbon-nitrogen hydrolase"/>
    <property type="match status" value="1"/>
</dbReference>
<evidence type="ECO:0000256" key="9">
    <source>
        <dbReference type="HAMAP-Rule" id="MF_01148"/>
    </source>
</evidence>
<feature type="transmembrane region" description="Helical" evidence="9">
    <location>
        <begin position="29"/>
        <end position="45"/>
    </location>
</feature>
<keyword evidence="6 9" id="KW-1133">Transmembrane helix</keyword>
<keyword evidence="12" id="KW-1185">Reference proteome</keyword>
<comment type="subcellular location">
    <subcellularLocation>
        <location evidence="1 9">Cell membrane</location>
        <topology evidence="1 9">Multi-pass membrane protein</topology>
    </subcellularLocation>
</comment>
<dbReference type="NCBIfam" id="TIGR00546">
    <property type="entry name" value="lnt"/>
    <property type="match status" value="1"/>
</dbReference>
<organism evidence="11 12">
    <name type="scientific">Nitratidesulfovibrio liaohensis</name>
    <dbReference type="NCBI Taxonomy" id="2604158"/>
    <lineage>
        <taxon>Bacteria</taxon>
        <taxon>Pseudomonadati</taxon>
        <taxon>Thermodesulfobacteriota</taxon>
        <taxon>Desulfovibrionia</taxon>
        <taxon>Desulfovibrionales</taxon>
        <taxon>Desulfovibrionaceae</taxon>
        <taxon>Nitratidesulfovibrio</taxon>
    </lineage>
</organism>
<evidence type="ECO:0000256" key="5">
    <source>
        <dbReference type="ARBA" id="ARBA00022692"/>
    </source>
</evidence>
<keyword evidence="5 9" id="KW-0812">Transmembrane</keyword>
<dbReference type="PANTHER" id="PTHR38686">
    <property type="entry name" value="APOLIPOPROTEIN N-ACYLTRANSFERASE"/>
    <property type="match status" value="1"/>
</dbReference>
<comment type="similarity">
    <text evidence="2 9">Belongs to the CN hydrolase family. Apolipoprotein N-acyltransferase subfamily.</text>
</comment>
<evidence type="ECO:0000259" key="10">
    <source>
        <dbReference type="PROSITE" id="PS50263"/>
    </source>
</evidence>
<dbReference type="EC" id="2.3.1.269" evidence="9"/>
<name>A0ABY9R2Z5_9BACT</name>